<protein>
    <submittedName>
        <fullName evidence="2">Prepilin peptidase dependent protein B</fullName>
    </submittedName>
</protein>
<name>A0ABY1NNH3_9BACT</name>
<evidence type="ECO:0000256" key="1">
    <source>
        <dbReference type="SAM" id="Phobius"/>
    </source>
</evidence>
<evidence type="ECO:0000313" key="3">
    <source>
        <dbReference type="Proteomes" id="UP001157911"/>
    </source>
</evidence>
<reference evidence="2 3" key="1">
    <citation type="submission" date="2017-05" db="EMBL/GenBank/DDBJ databases">
        <authorList>
            <person name="Varghese N."/>
            <person name="Submissions S."/>
        </authorList>
    </citation>
    <scope>NUCLEOTIDE SEQUENCE [LARGE SCALE GENOMIC DNA]</scope>
    <source>
        <strain evidence="2 3">DSM 15522</strain>
    </source>
</reference>
<dbReference type="EMBL" id="FXUB01000003">
    <property type="protein sequence ID" value="SMP14238.1"/>
    <property type="molecule type" value="Genomic_DNA"/>
</dbReference>
<sequence length="179" mass="19797">MRKAFSLIELLVTIAVALLIIGGAVYFFSKALTNNIGTLSFSRGSVSVFQAVKVIDSDLLKAGYGINDTSVYPPVSWDNVNRILIIRYVDYEKPGCENATFSSSSTCSYVVQYKLIDGNLERKVNGSLFIPMFDSGVVEVSDFNVSFNSTSHVVNYKLEGTLNGKYFSIGDIVICRNWR</sequence>
<organism evidence="2 3">
    <name type="scientific">Desulfurobacterium pacificum</name>
    <dbReference type="NCBI Taxonomy" id="240166"/>
    <lineage>
        <taxon>Bacteria</taxon>
        <taxon>Pseudomonadati</taxon>
        <taxon>Aquificota</taxon>
        <taxon>Aquificia</taxon>
        <taxon>Desulfurobacteriales</taxon>
        <taxon>Desulfurobacteriaceae</taxon>
        <taxon>Desulfurobacterium</taxon>
    </lineage>
</organism>
<keyword evidence="1" id="KW-0812">Transmembrane</keyword>
<gene>
    <name evidence="2" type="ORF">SAMN06265339_1297</name>
</gene>
<comment type="caution">
    <text evidence="2">The sequence shown here is derived from an EMBL/GenBank/DDBJ whole genome shotgun (WGS) entry which is preliminary data.</text>
</comment>
<evidence type="ECO:0000313" key="2">
    <source>
        <dbReference type="EMBL" id="SMP14238.1"/>
    </source>
</evidence>
<dbReference type="RefSeq" id="WP_283400754.1">
    <property type="nucleotide sequence ID" value="NZ_FXUB01000003.1"/>
</dbReference>
<keyword evidence="1" id="KW-0472">Membrane</keyword>
<feature type="transmembrane region" description="Helical" evidence="1">
    <location>
        <begin position="7"/>
        <end position="28"/>
    </location>
</feature>
<dbReference type="Proteomes" id="UP001157911">
    <property type="component" value="Unassembled WGS sequence"/>
</dbReference>
<accession>A0ABY1NNH3</accession>
<keyword evidence="1" id="KW-1133">Transmembrane helix</keyword>
<keyword evidence="3" id="KW-1185">Reference proteome</keyword>
<dbReference type="NCBIfam" id="TIGR02532">
    <property type="entry name" value="IV_pilin_GFxxxE"/>
    <property type="match status" value="1"/>
</dbReference>
<proteinExistence type="predicted"/>
<dbReference type="InterPro" id="IPR012902">
    <property type="entry name" value="N_methyl_site"/>
</dbReference>